<dbReference type="RefSeq" id="WP_121523586.1">
    <property type="nucleotide sequence ID" value="NZ_RCHR01000004.1"/>
</dbReference>
<dbReference type="CDD" id="cd01106">
    <property type="entry name" value="HTH_TipAL-Mta"/>
    <property type="match status" value="1"/>
</dbReference>
<dbReference type="SUPFAM" id="SSF46955">
    <property type="entry name" value="Putative DNA-binding domain"/>
    <property type="match status" value="1"/>
</dbReference>
<dbReference type="Pfam" id="PF13411">
    <property type="entry name" value="MerR_1"/>
    <property type="match status" value="1"/>
</dbReference>
<comment type="caution">
    <text evidence="3">The sequence shown here is derived from an EMBL/GenBank/DDBJ whole genome shotgun (WGS) entry which is preliminary data.</text>
</comment>
<dbReference type="GO" id="GO:0003700">
    <property type="term" value="F:DNA-binding transcription factor activity"/>
    <property type="evidence" value="ECO:0007669"/>
    <property type="project" value="InterPro"/>
</dbReference>
<dbReference type="EMBL" id="RCHR01000004">
    <property type="protein sequence ID" value="RLL43790.1"/>
    <property type="molecule type" value="Genomic_DNA"/>
</dbReference>
<accession>A0A498DA25</accession>
<keyword evidence="4" id="KW-1185">Reference proteome</keyword>
<dbReference type="PRINTS" id="PR00040">
    <property type="entry name" value="HTHMERR"/>
</dbReference>
<dbReference type="InterPro" id="IPR000551">
    <property type="entry name" value="MerR-type_HTH_dom"/>
</dbReference>
<evidence type="ECO:0000313" key="3">
    <source>
        <dbReference type="EMBL" id="RLL43790.1"/>
    </source>
</evidence>
<proteinExistence type="predicted"/>
<dbReference type="SMART" id="SM00422">
    <property type="entry name" value="HTH_MERR"/>
    <property type="match status" value="1"/>
</dbReference>
<gene>
    <name evidence="3" type="ORF">D8M04_12815</name>
</gene>
<dbReference type="AlphaFoldDB" id="A0A498DA25"/>
<dbReference type="PROSITE" id="PS50937">
    <property type="entry name" value="HTH_MERR_2"/>
    <property type="match status" value="1"/>
</dbReference>
<keyword evidence="1" id="KW-0238">DNA-binding</keyword>
<reference evidence="3 4" key="1">
    <citation type="submission" date="2018-10" db="EMBL/GenBank/DDBJ databases">
        <title>Oceanobacillus sp. YLB-02 draft genome.</title>
        <authorList>
            <person name="Yu L."/>
        </authorList>
    </citation>
    <scope>NUCLEOTIDE SEQUENCE [LARGE SCALE GENOMIC DNA]</scope>
    <source>
        <strain evidence="3 4">YLB-02</strain>
    </source>
</reference>
<dbReference type="OrthoDB" id="1894615at2"/>
<protein>
    <submittedName>
        <fullName evidence="3">MerR family transcriptional regulator</fullName>
    </submittedName>
</protein>
<dbReference type="InterPro" id="IPR009061">
    <property type="entry name" value="DNA-bd_dom_put_sf"/>
</dbReference>
<dbReference type="Proteomes" id="UP000270219">
    <property type="component" value="Unassembled WGS sequence"/>
</dbReference>
<dbReference type="PANTHER" id="PTHR30204:SF96">
    <property type="entry name" value="CHROMOSOME-ANCHORING PROTEIN RACA"/>
    <property type="match status" value="1"/>
</dbReference>
<dbReference type="PANTHER" id="PTHR30204">
    <property type="entry name" value="REDOX-CYCLING DRUG-SENSING TRANSCRIPTIONAL ACTIVATOR SOXR"/>
    <property type="match status" value="1"/>
</dbReference>
<dbReference type="InterPro" id="IPR047057">
    <property type="entry name" value="MerR_fam"/>
</dbReference>
<dbReference type="Gene3D" id="6.10.250.360">
    <property type="match status" value="1"/>
</dbReference>
<evidence type="ECO:0000256" key="1">
    <source>
        <dbReference type="ARBA" id="ARBA00023125"/>
    </source>
</evidence>
<organism evidence="3 4">
    <name type="scientific">Oceanobacillus piezotolerans</name>
    <dbReference type="NCBI Taxonomy" id="2448030"/>
    <lineage>
        <taxon>Bacteria</taxon>
        <taxon>Bacillati</taxon>
        <taxon>Bacillota</taxon>
        <taxon>Bacilli</taxon>
        <taxon>Bacillales</taxon>
        <taxon>Bacillaceae</taxon>
        <taxon>Oceanobacillus</taxon>
    </lineage>
</organism>
<feature type="domain" description="HTH merR-type" evidence="2">
    <location>
        <begin position="4"/>
        <end position="73"/>
    </location>
</feature>
<evidence type="ECO:0000313" key="4">
    <source>
        <dbReference type="Proteomes" id="UP000270219"/>
    </source>
</evidence>
<sequence>MEGSLTIGQLAKSANVTLRTLRYYDKISLLKPCKYDENGTRLYSYKDLDKLKQIQSLKFLGLSLKEIDDILKNKNTDIEYLKETIYYKKQKCIEEIEEIQKTVEKLNMMNAVINGNKEIDVSIFCFILYSMIWEEQHYDANKFELINPEERIEMNKTYFNLFLELKQLVNKKIPYHSPETQDLMKKIHVTLSDTLSLQIETVRPSSVNDFELYNPFTEEEKEYLKKAYEFASKMNGN</sequence>
<dbReference type="GO" id="GO:0003677">
    <property type="term" value="F:DNA binding"/>
    <property type="evidence" value="ECO:0007669"/>
    <property type="project" value="UniProtKB-KW"/>
</dbReference>
<evidence type="ECO:0000259" key="2">
    <source>
        <dbReference type="PROSITE" id="PS50937"/>
    </source>
</evidence>
<dbReference type="Gene3D" id="1.10.1660.10">
    <property type="match status" value="1"/>
</dbReference>
<name>A0A498DA25_9BACI</name>